<evidence type="ECO:0000313" key="2">
    <source>
        <dbReference type="EMBL" id="GAA4352612.1"/>
    </source>
</evidence>
<dbReference type="RefSeq" id="WP_345540381.1">
    <property type="nucleotide sequence ID" value="NZ_BAABGJ010000076.1"/>
</dbReference>
<dbReference type="Gene3D" id="3.40.50.10140">
    <property type="entry name" value="Toll/interleukin-1 receptor homology (TIR) domain"/>
    <property type="match status" value="1"/>
</dbReference>
<organism evidence="2 3">
    <name type="scientific">Variovorax defluvii</name>
    <dbReference type="NCBI Taxonomy" id="913761"/>
    <lineage>
        <taxon>Bacteria</taxon>
        <taxon>Pseudomonadati</taxon>
        <taxon>Pseudomonadota</taxon>
        <taxon>Betaproteobacteria</taxon>
        <taxon>Burkholderiales</taxon>
        <taxon>Comamonadaceae</taxon>
        <taxon>Variovorax</taxon>
    </lineage>
</organism>
<dbReference type="Proteomes" id="UP001500975">
    <property type="component" value="Unassembled WGS sequence"/>
</dbReference>
<dbReference type="PROSITE" id="PS50104">
    <property type="entry name" value="TIR"/>
    <property type="match status" value="1"/>
</dbReference>
<protein>
    <recommendedName>
        <fullName evidence="1">TIR domain-containing protein</fullName>
    </recommendedName>
</protein>
<sequence>MNQPAFPDYALKTAEAARKQRLALPPALRLAVDQIEAELCQDPEKYPDRLIPASQDGRSRIYQHPEPSIQVTFEVDDAAKVIYIFHYFAPTMNARQPMFISYAHADKEFLAELRLFLSAIEKKGLINFWDDSQLVPGVPWEKQIKEVLDRSEAGLLLVTQNFLASQFVADVELPKLLDVAQQAGKKIYWLHVSPSTVFDTHTEITAYQSLQDDPKVALTELDEPKRKRALADITGKLMKHARLN</sequence>
<keyword evidence="3" id="KW-1185">Reference proteome</keyword>
<dbReference type="InterPro" id="IPR035897">
    <property type="entry name" value="Toll_tir_struct_dom_sf"/>
</dbReference>
<accession>A0ABP8I6Y0</accession>
<comment type="caution">
    <text evidence="2">The sequence shown here is derived from an EMBL/GenBank/DDBJ whole genome shotgun (WGS) entry which is preliminary data.</text>
</comment>
<evidence type="ECO:0000259" key="1">
    <source>
        <dbReference type="PROSITE" id="PS50104"/>
    </source>
</evidence>
<dbReference type="SUPFAM" id="SSF52200">
    <property type="entry name" value="Toll/Interleukin receptor TIR domain"/>
    <property type="match status" value="1"/>
</dbReference>
<name>A0ABP8I6Y0_9BURK</name>
<dbReference type="InterPro" id="IPR000157">
    <property type="entry name" value="TIR_dom"/>
</dbReference>
<dbReference type="Pfam" id="PF13676">
    <property type="entry name" value="TIR_2"/>
    <property type="match status" value="1"/>
</dbReference>
<proteinExistence type="predicted"/>
<feature type="domain" description="TIR" evidence="1">
    <location>
        <begin position="94"/>
        <end position="244"/>
    </location>
</feature>
<reference evidence="3" key="1">
    <citation type="journal article" date="2019" name="Int. J. Syst. Evol. Microbiol.">
        <title>The Global Catalogue of Microorganisms (GCM) 10K type strain sequencing project: providing services to taxonomists for standard genome sequencing and annotation.</title>
        <authorList>
            <consortium name="The Broad Institute Genomics Platform"/>
            <consortium name="The Broad Institute Genome Sequencing Center for Infectious Disease"/>
            <person name="Wu L."/>
            <person name="Ma J."/>
        </authorList>
    </citation>
    <scope>NUCLEOTIDE SEQUENCE [LARGE SCALE GENOMIC DNA]</scope>
    <source>
        <strain evidence="3">JCM 17804</strain>
    </source>
</reference>
<gene>
    <name evidence="2" type="ORF">GCM10023165_42090</name>
</gene>
<evidence type="ECO:0000313" key="3">
    <source>
        <dbReference type="Proteomes" id="UP001500975"/>
    </source>
</evidence>
<dbReference type="EMBL" id="BAABGJ010000076">
    <property type="protein sequence ID" value="GAA4352612.1"/>
    <property type="molecule type" value="Genomic_DNA"/>
</dbReference>